<sequence>MAAFLPVAMARGEGRGRQFAALATPLPSTPPSMLLSRALCLARESALPTARFVRFFLAAFVMALTVGMRRRMNCNARDVEVFGRFSGSVIRDVMRFRNPAPFVRLRLVLHFC</sequence>
<reference evidence="2 3" key="1">
    <citation type="journal article" date="2019" name="Commun. Biol.">
        <title>The bagworm genome reveals a unique fibroin gene that provides high tensile strength.</title>
        <authorList>
            <person name="Kono N."/>
            <person name="Nakamura H."/>
            <person name="Ohtoshi R."/>
            <person name="Tomita M."/>
            <person name="Numata K."/>
            <person name="Arakawa K."/>
        </authorList>
    </citation>
    <scope>NUCLEOTIDE SEQUENCE [LARGE SCALE GENOMIC DNA]</scope>
</reference>
<feature type="transmembrane region" description="Helical" evidence="1">
    <location>
        <begin position="52"/>
        <end position="68"/>
    </location>
</feature>
<dbReference type="Proteomes" id="UP000299102">
    <property type="component" value="Unassembled WGS sequence"/>
</dbReference>
<dbReference type="EMBL" id="BGZK01000413">
    <property type="protein sequence ID" value="GBP42202.1"/>
    <property type="molecule type" value="Genomic_DNA"/>
</dbReference>
<keyword evidence="1" id="KW-0812">Transmembrane</keyword>
<proteinExistence type="predicted"/>
<evidence type="ECO:0000313" key="2">
    <source>
        <dbReference type="EMBL" id="GBP42202.1"/>
    </source>
</evidence>
<evidence type="ECO:0000256" key="1">
    <source>
        <dbReference type="SAM" id="Phobius"/>
    </source>
</evidence>
<organism evidence="2 3">
    <name type="scientific">Eumeta variegata</name>
    <name type="common">Bagworm moth</name>
    <name type="synonym">Eumeta japonica</name>
    <dbReference type="NCBI Taxonomy" id="151549"/>
    <lineage>
        <taxon>Eukaryota</taxon>
        <taxon>Metazoa</taxon>
        <taxon>Ecdysozoa</taxon>
        <taxon>Arthropoda</taxon>
        <taxon>Hexapoda</taxon>
        <taxon>Insecta</taxon>
        <taxon>Pterygota</taxon>
        <taxon>Neoptera</taxon>
        <taxon>Endopterygota</taxon>
        <taxon>Lepidoptera</taxon>
        <taxon>Glossata</taxon>
        <taxon>Ditrysia</taxon>
        <taxon>Tineoidea</taxon>
        <taxon>Psychidae</taxon>
        <taxon>Oiketicinae</taxon>
        <taxon>Eumeta</taxon>
    </lineage>
</organism>
<accession>A0A4C1VUZ5</accession>
<keyword evidence="1" id="KW-1133">Transmembrane helix</keyword>
<comment type="caution">
    <text evidence="2">The sequence shown here is derived from an EMBL/GenBank/DDBJ whole genome shotgun (WGS) entry which is preliminary data.</text>
</comment>
<gene>
    <name evidence="2" type="ORF">EVAR_25829_1</name>
</gene>
<keyword evidence="1" id="KW-0472">Membrane</keyword>
<protein>
    <submittedName>
        <fullName evidence="2">Uncharacterized protein</fullName>
    </submittedName>
</protein>
<evidence type="ECO:0000313" key="3">
    <source>
        <dbReference type="Proteomes" id="UP000299102"/>
    </source>
</evidence>
<dbReference type="AlphaFoldDB" id="A0A4C1VUZ5"/>
<name>A0A4C1VUZ5_EUMVA</name>
<keyword evidence="3" id="KW-1185">Reference proteome</keyword>